<dbReference type="AlphaFoldDB" id="A0A6S6T793"/>
<sequence>MSKVIELTEENFDELVINAELPVLVDFWAEWCGPCRSINPLIDELSIKYEGQLVVGKVNADEQQGLVAKYGIRSVPTLYFVKDGEPKEKFSGSESRENYIEVIEALIA</sequence>
<evidence type="ECO:0000259" key="10">
    <source>
        <dbReference type="PROSITE" id="PS51352"/>
    </source>
</evidence>
<dbReference type="InterPro" id="IPR013766">
    <property type="entry name" value="Thioredoxin_domain"/>
</dbReference>
<keyword evidence="5 9" id="KW-0676">Redox-active center</keyword>
<dbReference type="FunFam" id="3.40.30.10:FF:000001">
    <property type="entry name" value="Thioredoxin"/>
    <property type="match status" value="1"/>
</dbReference>
<keyword evidence="4 9" id="KW-1015">Disulfide bond</keyword>
<dbReference type="PROSITE" id="PS51352">
    <property type="entry name" value="THIOREDOXIN_2"/>
    <property type="match status" value="1"/>
</dbReference>
<evidence type="ECO:0000256" key="9">
    <source>
        <dbReference type="PIRSR" id="PIRSR000077-4"/>
    </source>
</evidence>
<feature type="disulfide bond" description="Redox-active" evidence="9">
    <location>
        <begin position="32"/>
        <end position="35"/>
    </location>
</feature>
<feature type="site" description="Deprotonates C-terminal active site Cys" evidence="8">
    <location>
        <position position="26"/>
    </location>
</feature>
<feature type="site" description="Contributes to redox potential value" evidence="8">
    <location>
        <position position="34"/>
    </location>
</feature>
<reference evidence="11" key="1">
    <citation type="submission" date="2020-01" db="EMBL/GenBank/DDBJ databases">
        <authorList>
            <person name="Meier V. D."/>
            <person name="Meier V D."/>
        </authorList>
    </citation>
    <scope>NUCLEOTIDE SEQUENCE</scope>
    <source>
        <strain evidence="11">HLG_WM_MAG_05</strain>
    </source>
</reference>
<dbReference type="PANTHER" id="PTHR45663">
    <property type="entry name" value="GEO12009P1"/>
    <property type="match status" value="1"/>
</dbReference>
<dbReference type="InterPro" id="IPR017937">
    <property type="entry name" value="Thioredoxin_CS"/>
</dbReference>
<feature type="active site" description="Nucleophile" evidence="8">
    <location>
        <position position="35"/>
    </location>
</feature>
<dbReference type="GO" id="GO:0015035">
    <property type="term" value="F:protein-disulfide reductase activity"/>
    <property type="evidence" value="ECO:0007669"/>
    <property type="project" value="UniProtKB-UniRule"/>
</dbReference>
<evidence type="ECO:0000256" key="7">
    <source>
        <dbReference type="PIRNR" id="PIRNR000077"/>
    </source>
</evidence>
<dbReference type="NCBIfam" id="TIGR01068">
    <property type="entry name" value="thioredoxin"/>
    <property type="match status" value="1"/>
</dbReference>
<keyword evidence="3" id="KW-0249">Electron transport</keyword>
<evidence type="ECO:0000256" key="5">
    <source>
        <dbReference type="ARBA" id="ARBA00023284"/>
    </source>
</evidence>
<dbReference type="InterPro" id="IPR036249">
    <property type="entry name" value="Thioredoxin-like_sf"/>
</dbReference>
<evidence type="ECO:0000256" key="1">
    <source>
        <dbReference type="ARBA" id="ARBA00008987"/>
    </source>
</evidence>
<dbReference type="PIRSF" id="PIRSF000077">
    <property type="entry name" value="Thioredoxin"/>
    <property type="match status" value="1"/>
</dbReference>
<evidence type="ECO:0000256" key="3">
    <source>
        <dbReference type="ARBA" id="ARBA00022982"/>
    </source>
</evidence>
<dbReference type="Pfam" id="PF00085">
    <property type="entry name" value="Thioredoxin"/>
    <property type="match status" value="1"/>
</dbReference>
<dbReference type="GO" id="GO:0005737">
    <property type="term" value="C:cytoplasm"/>
    <property type="evidence" value="ECO:0007669"/>
    <property type="project" value="TreeGrafter"/>
</dbReference>
<dbReference type="SUPFAM" id="SSF52833">
    <property type="entry name" value="Thioredoxin-like"/>
    <property type="match status" value="1"/>
</dbReference>
<dbReference type="CDD" id="cd02947">
    <property type="entry name" value="TRX_family"/>
    <property type="match status" value="1"/>
</dbReference>
<name>A0A6S6T793_9BACT</name>
<feature type="active site" description="Nucleophile" evidence="8">
    <location>
        <position position="32"/>
    </location>
</feature>
<feature type="site" description="Contributes to redox potential value" evidence="8">
    <location>
        <position position="33"/>
    </location>
</feature>
<proteinExistence type="inferred from homology"/>
<evidence type="ECO:0000313" key="11">
    <source>
        <dbReference type="EMBL" id="CAA6811063.1"/>
    </source>
</evidence>
<evidence type="ECO:0000256" key="2">
    <source>
        <dbReference type="ARBA" id="ARBA00022448"/>
    </source>
</evidence>
<evidence type="ECO:0000256" key="4">
    <source>
        <dbReference type="ARBA" id="ARBA00023157"/>
    </source>
</evidence>
<dbReference type="InterPro" id="IPR005746">
    <property type="entry name" value="Thioredoxin"/>
</dbReference>
<gene>
    <name evidence="11" type="ORF">HELGO_WM14549</name>
</gene>
<evidence type="ECO:0000256" key="6">
    <source>
        <dbReference type="NCBIfam" id="TIGR01068"/>
    </source>
</evidence>
<evidence type="ECO:0000256" key="8">
    <source>
        <dbReference type="PIRSR" id="PIRSR000077-1"/>
    </source>
</evidence>
<keyword evidence="2" id="KW-0813">Transport</keyword>
<dbReference type="PROSITE" id="PS00194">
    <property type="entry name" value="THIOREDOXIN_1"/>
    <property type="match status" value="1"/>
</dbReference>
<accession>A0A6S6T793</accession>
<protein>
    <recommendedName>
        <fullName evidence="6 7">Thioredoxin</fullName>
    </recommendedName>
</protein>
<dbReference type="PANTHER" id="PTHR45663:SF11">
    <property type="entry name" value="GEO12009P1"/>
    <property type="match status" value="1"/>
</dbReference>
<feature type="domain" description="Thioredoxin" evidence="10">
    <location>
        <begin position="1"/>
        <end position="108"/>
    </location>
</feature>
<dbReference type="Gene3D" id="3.40.30.10">
    <property type="entry name" value="Glutaredoxin"/>
    <property type="match status" value="1"/>
</dbReference>
<dbReference type="EMBL" id="CACVAU010000036">
    <property type="protein sequence ID" value="CAA6811063.1"/>
    <property type="molecule type" value="Genomic_DNA"/>
</dbReference>
<organism evidence="11">
    <name type="scientific">uncultured Sulfurovum sp</name>
    <dbReference type="NCBI Taxonomy" id="269237"/>
    <lineage>
        <taxon>Bacteria</taxon>
        <taxon>Pseudomonadati</taxon>
        <taxon>Campylobacterota</taxon>
        <taxon>Epsilonproteobacteria</taxon>
        <taxon>Campylobacterales</taxon>
        <taxon>Sulfurovaceae</taxon>
        <taxon>Sulfurovum</taxon>
        <taxon>environmental samples</taxon>
    </lineage>
</organism>
<dbReference type="PRINTS" id="PR00421">
    <property type="entry name" value="THIOREDOXIN"/>
</dbReference>
<comment type="similarity">
    <text evidence="1 7">Belongs to the thioredoxin family.</text>
</comment>